<reference evidence="1" key="1">
    <citation type="submission" date="2022-11" db="EMBL/GenBank/DDBJ databases">
        <authorList>
            <person name="Petersen C."/>
        </authorList>
    </citation>
    <scope>NUCLEOTIDE SEQUENCE</scope>
    <source>
        <strain evidence="1">IBT 29864</strain>
    </source>
</reference>
<dbReference type="GeneID" id="81434962"/>
<gene>
    <name evidence="1" type="ORF">N7496_002854</name>
</gene>
<organism evidence="1 2">
    <name type="scientific">Penicillium cataractarum</name>
    <dbReference type="NCBI Taxonomy" id="2100454"/>
    <lineage>
        <taxon>Eukaryota</taxon>
        <taxon>Fungi</taxon>
        <taxon>Dikarya</taxon>
        <taxon>Ascomycota</taxon>
        <taxon>Pezizomycotina</taxon>
        <taxon>Eurotiomycetes</taxon>
        <taxon>Eurotiomycetidae</taxon>
        <taxon>Eurotiales</taxon>
        <taxon>Aspergillaceae</taxon>
        <taxon>Penicillium</taxon>
    </lineage>
</organism>
<reference evidence="1" key="2">
    <citation type="journal article" date="2023" name="IMA Fungus">
        <title>Comparative genomic study of the Penicillium genus elucidates a diverse pangenome and 15 lateral gene transfer events.</title>
        <authorList>
            <person name="Petersen C."/>
            <person name="Sorensen T."/>
            <person name="Nielsen M.R."/>
            <person name="Sondergaard T.E."/>
            <person name="Sorensen J.L."/>
            <person name="Fitzpatrick D.A."/>
            <person name="Frisvad J.C."/>
            <person name="Nielsen K.L."/>
        </authorList>
    </citation>
    <scope>NUCLEOTIDE SEQUENCE</scope>
    <source>
        <strain evidence="1">IBT 29864</strain>
    </source>
</reference>
<protein>
    <submittedName>
        <fullName evidence="1">Uncharacterized protein</fullName>
    </submittedName>
</protein>
<dbReference type="AlphaFoldDB" id="A0A9W9VI84"/>
<evidence type="ECO:0000313" key="1">
    <source>
        <dbReference type="EMBL" id="KAJ5380426.1"/>
    </source>
</evidence>
<dbReference type="EMBL" id="JAPZBS010000002">
    <property type="protein sequence ID" value="KAJ5380426.1"/>
    <property type="molecule type" value="Genomic_DNA"/>
</dbReference>
<name>A0A9W9VI84_9EURO</name>
<evidence type="ECO:0000313" key="2">
    <source>
        <dbReference type="Proteomes" id="UP001147782"/>
    </source>
</evidence>
<keyword evidence="2" id="KW-1185">Reference proteome</keyword>
<sequence length="80" mass="8638">MVGIGVKAAGTENDCPLGFVILNEALGLPEVQGFMSPMSIWITNSSGWEHARATTQIPQTSIMIAGLFCRKFKMSILPVQ</sequence>
<comment type="caution">
    <text evidence="1">The sequence shown here is derived from an EMBL/GenBank/DDBJ whole genome shotgun (WGS) entry which is preliminary data.</text>
</comment>
<dbReference type="Proteomes" id="UP001147782">
    <property type="component" value="Unassembled WGS sequence"/>
</dbReference>
<dbReference type="RefSeq" id="XP_056557997.1">
    <property type="nucleotide sequence ID" value="XM_056695785.1"/>
</dbReference>
<proteinExistence type="predicted"/>
<accession>A0A9W9VI84</accession>